<dbReference type="Proteomes" id="UP000689195">
    <property type="component" value="Unassembled WGS sequence"/>
</dbReference>
<protein>
    <recommendedName>
        <fullName evidence="1">Protein kinase domain-containing protein</fullName>
    </recommendedName>
</protein>
<gene>
    <name evidence="2" type="ORF">PPENT_87.1.T1310037</name>
</gene>
<dbReference type="PANTHER" id="PTHR44305">
    <property type="entry name" value="SI:DKEY-192D15.2-RELATED"/>
    <property type="match status" value="1"/>
</dbReference>
<dbReference type="EMBL" id="CAJJDO010000131">
    <property type="protein sequence ID" value="CAD8202437.1"/>
    <property type="molecule type" value="Genomic_DNA"/>
</dbReference>
<comment type="caution">
    <text evidence="2">The sequence shown here is derived from an EMBL/GenBank/DDBJ whole genome shotgun (WGS) entry which is preliminary data.</text>
</comment>
<dbReference type="InterPro" id="IPR000719">
    <property type="entry name" value="Prot_kinase_dom"/>
</dbReference>
<proteinExistence type="predicted"/>
<reference evidence="2" key="1">
    <citation type="submission" date="2021-01" db="EMBL/GenBank/DDBJ databases">
        <authorList>
            <consortium name="Genoscope - CEA"/>
            <person name="William W."/>
        </authorList>
    </citation>
    <scope>NUCLEOTIDE SEQUENCE</scope>
</reference>
<sequence length="590" mass="70001">MNNNQIGESSRIKSMAFDIREVSNQGQKYFAYYQKNTMKKELEKYLVQDLNFTHNCKNLRKYKKSADSHDYKAFEYEGEYKILRDLIKPKEETILKIISDIVSALMILHSNQIIGRCFNIDNIILVNGYTPVLMEFGYYPKMDYIVPEQLYNTQLNEKIDIFLLGRVIYYLTVGKELPIYNLNNFGELEEKINMAIAETNYTQNLKIFMQGLLQKNRNSRIDYIKIAQKFDSKLLSFYQNQFQRCSIIISETIKVRQEYDIEIQESAPFFINNTHNNIIICQQNKGPYVSSIQQPNVSKINLNPPNTPPDISDDENLLPPMIKTLYNMNQSMVMDQEEINKELLNILPFYFESFDKYSIWNNIFFSLYRFGLLKKLNEMIINFKKLSDDLCLWKACFALSKISIVLKQELVNDLNQDKNIFSIDQQDWKEFVTKDKDYKKMKQKLQLDLNQEKSIFIGLTFSQLYKGYQIFKQQPPQNDDFLNNNLTYGIFEEYKISYRGILVESICFFEKCLGKESSLIKLLLLICLKINNILDLDVIQENFQYVAQVLNFKQVNTVKELEFFFENKNEIHFDEFYNKLKDKFFPQNQQ</sequence>
<dbReference type="SMART" id="SM00220">
    <property type="entry name" value="S_TKc"/>
    <property type="match status" value="1"/>
</dbReference>
<dbReference type="PANTHER" id="PTHR44305:SF24">
    <property type="entry name" value="TYROSINE-PROTEIN KINASE C03B1.5-RELATED"/>
    <property type="match status" value="1"/>
</dbReference>
<name>A0A8S1XNA4_9CILI</name>
<dbReference type="GO" id="GO:0005524">
    <property type="term" value="F:ATP binding"/>
    <property type="evidence" value="ECO:0007669"/>
    <property type="project" value="InterPro"/>
</dbReference>
<evidence type="ECO:0000313" key="2">
    <source>
        <dbReference type="EMBL" id="CAD8202437.1"/>
    </source>
</evidence>
<accession>A0A8S1XNA4</accession>
<keyword evidence="3" id="KW-1185">Reference proteome</keyword>
<dbReference type="PROSITE" id="PS50011">
    <property type="entry name" value="PROTEIN_KINASE_DOM"/>
    <property type="match status" value="1"/>
</dbReference>
<evidence type="ECO:0000259" key="1">
    <source>
        <dbReference type="PROSITE" id="PS50011"/>
    </source>
</evidence>
<dbReference type="GO" id="GO:0004672">
    <property type="term" value="F:protein kinase activity"/>
    <property type="evidence" value="ECO:0007669"/>
    <property type="project" value="InterPro"/>
</dbReference>
<organism evidence="2 3">
    <name type="scientific">Paramecium pentaurelia</name>
    <dbReference type="NCBI Taxonomy" id="43138"/>
    <lineage>
        <taxon>Eukaryota</taxon>
        <taxon>Sar</taxon>
        <taxon>Alveolata</taxon>
        <taxon>Ciliophora</taxon>
        <taxon>Intramacronucleata</taxon>
        <taxon>Oligohymenophorea</taxon>
        <taxon>Peniculida</taxon>
        <taxon>Parameciidae</taxon>
        <taxon>Paramecium</taxon>
    </lineage>
</organism>
<evidence type="ECO:0000313" key="3">
    <source>
        <dbReference type="Proteomes" id="UP000689195"/>
    </source>
</evidence>
<dbReference type="InterPro" id="IPR053083">
    <property type="entry name" value="TF_kinase-domain_protein"/>
</dbReference>
<feature type="domain" description="Protein kinase" evidence="1">
    <location>
        <begin position="1"/>
        <end position="235"/>
    </location>
</feature>
<dbReference type="OrthoDB" id="305870at2759"/>
<dbReference type="AlphaFoldDB" id="A0A8S1XNA4"/>